<comment type="caution">
    <text evidence="2">The sequence shown here is derived from an EMBL/GenBank/DDBJ whole genome shotgun (WGS) entry which is preliminary data.</text>
</comment>
<keyword evidence="2" id="KW-0371">Homeobox</keyword>
<name>A0A392MHQ3_9FABA</name>
<evidence type="ECO:0000259" key="1">
    <source>
        <dbReference type="Pfam" id="PF25797"/>
    </source>
</evidence>
<gene>
    <name evidence="2" type="ORF">A2U01_0007894</name>
</gene>
<dbReference type="AlphaFoldDB" id="A0A392MHQ3"/>
<dbReference type="PANTHER" id="PTHR45654:SF49">
    <property type="entry name" value="HOMEOBOX LEUCINE ZIPPER PROTEIN"/>
    <property type="match status" value="1"/>
</dbReference>
<reference evidence="2 3" key="1">
    <citation type="journal article" date="2018" name="Front. Plant Sci.">
        <title>Red Clover (Trifolium pratense) and Zigzag Clover (T. medium) - A Picture of Genomic Similarities and Differences.</title>
        <authorList>
            <person name="Dluhosova J."/>
            <person name="Istvanek J."/>
            <person name="Nedelnik J."/>
            <person name="Repkova J."/>
        </authorList>
    </citation>
    <scope>NUCLEOTIDE SEQUENCE [LARGE SCALE GENOMIC DNA]</scope>
    <source>
        <strain evidence="3">cv. 10/8</strain>
        <tissue evidence="2">Leaf</tissue>
    </source>
</reference>
<dbReference type="InterPro" id="IPR057993">
    <property type="entry name" value="HD-Zip_IV_C"/>
</dbReference>
<dbReference type="PANTHER" id="PTHR45654">
    <property type="entry name" value="HOMEOBOX-LEUCINE ZIPPER PROTEIN MERISTEM L1"/>
    <property type="match status" value="1"/>
</dbReference>
<dbReference type="GO" id="GO:0003677">
    <property type="term" value="F:DNA binding"/>
    <property type="evidence" value="ECO:0007669"/>
    <property type="project" value="UniProtKB-KW"/>
</dbReference>
<dbReference type="Pfam" id="PF25797">
    <property type="entry name" value="PDF2_C"/>
    <property type="match status" value="1"/>
</dbReference>
<protein>
    <submittedName>
        <fullName evidence="2">Homeobox-leucine zipper protein ANTHOCYANINLESS 2-like</fullName>
    </submittedName>
</protein>
<sequence>MSKLAQQMSDYFWSGICPSSASQWDILPINNLGNGDMRIMSREIQDAFGETRSIVLSASTSVWMPVSRQKVFDFLCDAQMRGEWDVLSNGVHEMVHIAKGEGIGNSISILANSGNMLYLQDSWTDSSGSMIVYSSISMQSLSMLMNGGDPSSVPLLPSGFSILPDGHSNNNTLVETSSDGSGSSGSENDNSGCLLTFGLQMLLTSLETSKLAYESVYTINELISCTIEKVKEALGVEY</sequence>
<dbReference type="Proteomes" id="UP000265520">
    <property type="component" value="Unassembled WGS sequence"/>
</dbReference>
<evidence type="ECO:0000313" key="2">
    <source>
        <dbReference type="EMBL" id="MCH87030.1"/>
    </source>
</evidence>
<dbReference type="InterPro" id="IPR042160">
    <property type="entry name" value="HD-Zip_IV"/>
</dbReference>
<dbReference type="EMBL" id="LXQA010011383">
    <property type="protein sequence ID" value="MCH87030.1"/>
    <property type="molecule type" value="Genomic_DNA"/>
</dbReference>
<keyword evidence="3" id="KW-1185">Reference proteome</keyword>
<dbReference type="SUPFAM" id="SSF55961">
    <property type="entry name" value="Bet v1-like"/>
    <property type="match status" value="1"/>
</dbReference>
<proteinExistence type="predicted"/>
<evidence type="ECO:0000313" key="3">
    <source>
        <dbReference type="Proteomes" id="UP000265520"/>
    </source>
</evidence>
<organism evidence="2 3">
    <name type="scientific">Trifolium medium</name>
    <dbReference type="NCBI Taxonomy" id="97028"/>
    <lineage>
        <taxon>Eukaryota</taxon>
        <taxon>Viridiplantae</taxon>
        <taxon>Streptophyta</taxon>
        <taxon>Embryophyta</taxon>
        <taxon>Tracheophyta</taxon>
        <taxon>Spermatophyta</taxon>
        <taxon>Magnoliopsida</taxon>
        <taxon>eudicotyledons</taxon>
        <taxon>Gunneridae</taxon>
        <taxon>Pentapetalae</taxon>
        <taxon>rosids</taxon>
        <taxon>fabids</taxon>
        <taxon>Fabales</taxon>
        <taxon>Fabaceae</taxon>
        <taxon>Papilionoideae</taxon>
        <taxon>50 kb inversion clade</taxon>
        <taxon>NPAAA clade</taxon>
        <taxon>Hologalegina</taxon>
        <taxon>IRL clade</taxon>
        <taxon>Trifolieae</taxon>
        <taxon>Trifolium</taxon>
    </lineage>
</organism>
<feature type="domain" description="HD-Zip IV C-terminal" evidence="1">
    <location>
        <begin position="3"/>
        <end position="235"/>
    </location>
</feature>
<accession>A0A392MHQ3</accession>
<keyword evidence="2" id="KW-0238">DNA-binding</keyword>